<sequence>MSATNSFMYLPAELRLDIYERVLQFDCSLRRIKLITELDGTIEDELRQVVRGGHADISILFACRTTFNEALPILYKRNTISLCHDDVCILSRELGFTRCKAELVVSIVVVDWLECGPWTECKACSKDLDGFLRTFNTSSFPRVKKVVLDLERFRGGYAALGERLLEQGVDSTFTFTAPGCLTISAPVTVPQLDFRFNLVAATWTYYSKFPAQHIQLHRRCFIPDQMQGVDRRFVLYIREILWKYHEWVATERPDCLLGEAQAYLQGVDLRWLEAANRCSVSYEKLTDKLLQRLELLALRR</sequence>
<evidence type="ECO:0000313" key="5">
    <source>
        <dbReference type="Proteomes" id="UP001175353"/>
    </source>
</evidence>
<gene>
    <name evidence="3" type="ORF">B0A54_04146</name>
    <name evidence="1" type="ORF">LTR82_007627</name>
    <name evidence="2" type="ORF">LTR91_001094</name>
</gene>
<dbReference type="AlphaFoldDB" id="A0A4U0V9T4"/>
<dbReference type="EMBL" id="JAUJLE010000004">
    <property type="protein sequence ID" value="KAK1014231.1"/>
    <property type="molecule type" value="Genomic_DNA"/>
</dbReference>
<reference evidence="3 4" key="1">
    <citation type="submission" date="2017-03" db="EMBL/GenBank/DDBJ databases">
        <title>Genomes of endolithic fungi from Antarctica.</title>
        <authorList>
            <person name="Coleine C."/>
            <person name="Masonjones S."/>
            <person name="Stajich J.E."/>
        </authorList>
    </citation>
    <scope>NUCLEOTIDE SEQUENCE [LARGE SCALE GENOMIC DNA]</scope>
    <source>
        <strain evidence="3 4">CCFEE 5311</strain>
    </source>
</reference>
<dbReference type="Proteomes" id="UP001168146">
    <property type="component" value="Unassembled WGS sequence"/>
</dbReference>
<dbReference type="Proteomes" id="UP001175353">
    <property type="component" value="Unassembled WGS sequence"/>
</dbReference>
<accession>A0A4U0V9T4</accession>
<reference evidence="2" key="3">
    <citation type="submission" date="2023-06" db="EMBL/GenBank/DDBJ databases">
        <title>Black Yeasts Isolated from many extreme environments.</title>
        <authorList>
            <person name="Coleine C."/>
            <person name="Stajich J.E."/>
            <person name="Selbmann L."/>
        </authorList>
    </citation>
    <scope>NUCLEOTIDE SEQUENCE</scope>
    <source>
        <strain evidence="2">CCFEE 5200</strain>
    </source>
</reference>
<protein>
    <submittedName>
        <fullName evidence="3">Uncharacterized protein</fullName>
    </submittedName>
</protein>
<reference evidence="1" key="2">
    <citation type="submission" date="2021-12" db="EMBL/GenBank/DDBJ databases">
        <title>Black yeast isolated from Biological Soil Crust.</title>
        <authorList>
            <person name="Kurbessoian T."/>
        </authorList>
    </citation>
    <scope>NUCLEOTIDE SEQUENCE</scope>
    <source>
        <strain evidence="1">CCFEE 5208</strain>
    </source>
</reference>
<keyword evidence="5" id="KW-1185">Reference proteome</keyword>
<dbReference type="Proteomes" id="UP000310066">
    <property type="component" value="Unassembled WGS sequence"/>
</dbReference>
<dbReference type="EMBL" id="NAJP01000011">
    <property type="protein sequence ID" value="TKA45607.1"/>
    <property type="molecule type" value="Genomic_DNA"/>
</dbReference>
<evidence type="ECO:0000313" key="1">
    <source>
        <dbReference type="EMBL" id="KAK0321175.1"/>
    </source>
</evidence>
<dbReference type="OrthoDB" id="3822450at2759"/>
<evidence type="ECO:0000313" key="2">
    <source>
        <dbReference type="EMBL" id="KAK1014231.1"/>
    </source>
</evidence>
<organism evidence="3 4">
    <name type="scientific">Friedmanniomyces endolithicus</name>
    <dbReference type="NCBI Taxonomy" id="329885"/>
    <lineage>
        <taxon>Eukaryota</taxon>
        <taxon>Fungi</taxon>
        <taxon>Dikarya</taxon>
        <taxon>Ascomycota</taxon>
        <taxon>Pezizomycotina</taxon>
        <taxon>Dothideomycetes</taxon>
        <taxon>Dothideomycetidae</taxon>
        <taxon>Mycosphaerellales</taxon>
        <taxon>Teratosphaeriaceae</taxon>
        <taxon>Friedmanniomyces</taxon>
    </lineage>
</organism>
<name>A0A4U0V9T4_9PEZI</name>
<evidence type="ECO:0000313" key="3">
    <source>
        <dbReference type="EMBL" id="TKA45607.1"/>
    </source>
</evidence>
<proteinExistence type="predicted"/>
<evidence type="ECO:0000313" key="4">
    <source>
        <dbReference type="Proteomes" id="UP000310066"/>
    </source>
</evidence>
<comment type="caution">
    <text evidence="3">The sequence shown here is derived from an EMBL/GenBank/DDBJ whole genome shotgun (WGS) entry which is preliminary data.</text>
</comment>
<dbReference type="EMBL" id="JASUXU010000021">
    <property type="protein sequence ID" value="KAK0321175.1"/>
    <property type="molecule type" value="Genomic_DNA"/>
</dbReference>